<feature type="region of interest" description="Disordered" evidence="1">
    <location>
        <begin position="105"/>
        <end position="306"/>
    </location>
</feature>
<feature type="compositionally biased region" description="Basic and acidic residues" evidence="1">
    <location>
        <begin position="45"/>
        <end position="69"/>
    </location>
</feature>
<evidence type="ECO:0000313" key="2">
    <source>
        <dbReference type="EMBL" id="KAK3374802.1"/>
    </source>
</evidence>
<keyword evidence="3" id="KW-1185">Reference proteome</keyword>
<feature type="compositionally biased region" description="Polar residues" evidence="1">
    <location>
        <begin position="262"/>
        <end position="288"/>
    </location>
</feature>
<feature type="compositionally biased region" description="Low complexity" evidence="1">
    <location>
        <begin position="15"/>
        <end position="29"/>
    </location>
</feature>
<feature type="compositionally biased region" description="Basic and acidic residues" evidence="1">
    <location>
        <begin position="105"/>
        <end position="136"/>
    </location>
</feature>
<dbReference type="EMBL" id="JAULSW010000007">
    <property type="protein sequence ID" value="KAK3374802.1"/>
    <property type="molecule type" value="Genomic_DNA"/>
</dbReference>
<feature type="region of interest" description="Disordered" evidence="1">
    <location>
        <begin position="318"/>
        <end position="344"/>
    </location>
</feature>
<reference evidence="2" key="1">
    <citation type="journal article" date="2023" name="Mol. Phylogenet. Evol.">
        <title>Genome-scale phylogeny and comparative genomics of the fungal order Sordariales.</title>
        <authorList>
            <person name="Hensen N."/>
            <person name="Bonometti L."/>
            <person name="Westerberg I."/>
            <person name="Brannstrom I.O."/>
            <person name="Guillou S."/>
            <person name="Cros-Aarteil S."/>
            <person name="Calhoun S."/>
            <person name="Haridas S."/>
            <person name="Kuo A."/>
            <person name="Mondo S."/>
            <person name="Pangilinan J."/>
            <person name="Riley R."/>
            <person name="LaButti K."/>
            <person name="Andreopoulos B."/>
            <person name="Lipzen A."/>
            <person name="Chen C."/>
            <person name="Yan M."/>
            <person name="Daum C."/>
            <person name="Ng V."/>
            <person name="Clum A."/>
            <person name="Steindorff A."/>
            <person name="Ohm R.A."/>
            <person name="Martin F."/>
            <person name="Silar P."/>
            <person name="Natvig D.O."/>
            <person name="Lalanne C."/>
            <person name="Gautier V."/>
            <person name="Ament-Velasquez S.L."/>
            <person name="Kruys A."/>
            <person name="Hutchinson M.I."/>
            <person name="Powell A.J."/>
            <person name="Barry K."/>
            <person name="Miller A.N."/>
            <person name="Grigoriev I.V."/>
            <person name="Debuchy R."/>
            <person name="Gladieux P."/>
            <person name="Hiltunen Thoren M."/>
            <person name="Johannesson H."/>
        </authorList>
    </citation>
    <scope>NUCLEOTIDE SEQUENCE</scope>
    <source>
        <strain evidence="2">CBS 232.78</strain>
    </source>
</reference>
<feature type="compositionally biased region" description="Basic and acidic residues" evidence="1">
    <location>
        <begin position="155"/>
        <end position="168"/>
    </location>
</feature>
<feature type="compositionally biased region" description="Low complexity" evidence="1">
    <location>
        <begin position="137"/>
        <end position="154"/>
    </location>
</feature>
<reference evidence="2" key="2">
    <citation type="submission" date="2023-06" db="EMBL/GenBank/DDBJ databases">
        <authorList>
            <consortium name="Lawrence Berkeley National Laboratory"/>
            <person name="Haridas S."/>
            <person name="Hensen N."/>
            <person name="Bonometti L."/>
            <person name="Westerberg I."/>
            <person name="Brannstrom I.O."/>
            <person name="Guillou S."/>
            <person name="Cros-Aarteil S."/>
            <person name="Calhoun S."/>
            <person name="Kuo A."/>
            <person name="Mondo S."/>
            <person name="Pangilinan J."/>
            <person name="Riley R."/>
            <person name="LaButti K."/>
            <person name="Andreopoulos B."/>
            <person name="Lipzen A."/>
            <person name="Chen C."/>
            <person name="Yanf M."/>
            <person name="Daum C."/>
            <person name="Ng V."/>
            <person name="Clum A."/>
            <person name="Steindorff A."/>
            <person name="Ohm R."/>
            <person name="Martin F."/>
            <person name="Silar P."/>
            <person name="Natvig D."/>
            <person name="Lalanne C."/>
            <person name="Gautier V."/>
            <person name="Ament-velasquez S.L."/>
            <person name="Kruys A."/>
            <person name="Hutchinson M.I."/>
            <person name="Powell A.J."/>
            <person name="Barry K."/>
            <person name="Miller A.N."/>
            <person name="Grigoriev I.V."/>
            <person name="Debuchy R."/>
            <person name="Gladieux P."/>
            <person name="Thoren M.H."/>
            <person name="Johannesson H."/>
        </authorList>
    </citation>
    <scope>NUCLEOTIDE SEQUENCE</scope>
    <source>
        <strain evidence="2">CBS 232.78</strain>
    </source>
</reference>
<evidence type="ECO:0000256" key="1">
    <source>
        <dbReference type="SAM" id="MobiDB-lite"/>
    </source>
</evidence>
<comment type="caution">
    <text evidence="2">The sequence shown here is derived from an EMBL/GenBank/DDBJ whole genome shotgun (WGS) entry which is preliminary data.</text>
</comment>
<gene>
    <name evidence="2" type="ORF">B0H63DRAFT_256505</name>
</gene>
<feature type="compositionally biased region" description="Low complexity" evidence="1">
    <location>
        <begin position="242"/>
        <end position="256"/>
    </location>
</feature>
<organism evidence="2 3">
    <name type="scientific">Podospora didyma</name>
    <dbReference type="NCBI Taxonomy" id="330526"/>
    <lineage>
        <taxon>Eukaryota</taxon>
        <taxon>Fungi</taxon>
        <taxon>Dikarya</taxon>
        <taxon>Ascomycota</taxon>
        <taxon>Pezizomycotina</taxon>
        <taxon>Sordariomycetes</taxon>
        <taxon>Sordariomycetidae</taxon>
        <taxon>Sordariales</taxon>
        <taxon>Podosporaceae</taxon>
        <taxon>Podospora</taxon>
    </lineage>
</organism>
<feature type="compositionally biased region" description="Basic and acidic residues" evidence="1">
    <location>
        <begin position="326"/>
        <end position="344"/>
    </location>
</feature>
<accession>A0AAE0N8J7</accession>
<sequence length="344" mass="38806">MPTYVTPPDTPITPSFPSSRSSSFHAPSRWKSTSSYSGRKPPQRHHSDDGHDDDHHSDDHHSKDEDEKKHHPHTKGGLLFLGTIAAAAFAAHKYWPKGFLYGEPNHWEVDHHHHDHGKEAKRTLHEEKISARRSDRSGATSSTTSSSREYTSGYADREERRARYREAASGRPPVNYVTREEVLSESSDWSADGSRGRMDPRSRRSSFVSSSTSTRRRSPSQDQYDDYDDMVGRPRTRRGSMSTPASTPPSSVSSYYPPAPQRSGSSGAPLSRYSGSSSRQEPPTSRGSVPTHPPPQRTSSYYNDEEVVVEPVYVYSDLPARSSRRSSVDAPRRKYVYEDEYSYR</sequence>
<evidence type="ECO:0000313" key="3">
    <source>
        <dbReference type="Proteomes" id="UP001285441"/>
    </source>
</evidence>
<dbReference type="AlphaFoldDB" id="A0AAE0N8J7"/>
<dbReference type="Proteomes" id="UP001285441">
    <property type="component" value="Unassembled WGS sequence"/>
</dbReference>
<proteinExistence type="predicted"/>
<name>A0AAE0N8J7_9PEZI</name>
<feature type="region of interest" description="Disordered" evidence="1">
    <location>
        <begin position="1"/>
        <end position="75"/>
    </location>
</feature>
<protein>
    <submittedName>
        <fullName evidence="2">Uncharacterized protein</fullName>
    </submittedName>
</protein>